<evidence type="ECO:0000256" key="3">
    <source>
        <dbReference type="ARBA" id="ARBA00023125"/>
    </source>
</evidence>
<accession>A0A6S7FJS3</accession>
<feature type="domain" description="Core-binding (CB)" evidence="7">
    <location>
        <begin position="4"/>
        <end position="97"/>
    </location>
</feature>
<dbReference type="InterPro" id="IPR011010">
    <property type="entry name" value="DNA_brk_join_enz"/>
</dbReference>
<evidence type="ECO:0000256" key="4">
    <source>
        <dbReference type="ARBA" id="ARBA00023172"/>
    </source>
</evidence>
<dbReference type="SUPFAM" id="SSF56349">
    <property type="entry name" value="DNA breaking-rejoining enzymes"/>
    <property type="match status" value="1"/>
</dbReference>
<dbReference type="PANTHER" id="PTHR30349">
    <property type="entry name" value="PHAGE INTEGRASE-RELATED"/>
    <property type="match status" value="1"/>
</dbReference>
<sequence length="336" mass="38016">MKQQGLPSAIHRYFLEYLPRHKGLQSSTIRSYRDSLRLFLIFVADANRIGVSELAFEHLGYAAVQDFLNNMEVKRGNAISTRNQRLTALHMFYEYLGRTTPEMLPASAKVAAIPMKRCPLPEMKFLARDEVEAMFALIPAHDRLSQRDRALLMLLYNTGARVSEVAQLKVGQLDLQSPARVRLLGKGSKWRTCPLWSQTAKALQSMLDERPERLPPDAPVFVGVAQEGMTRFGIYKRIRHYAKLWEASVTASSPTHVTPHVFRHTTAVHLLESGVEVNVIRGWLGHVNLETTNRYAEITIRMKAEALKLCEPVAVAPTRKSAWRDDAAMLAWLSSL</sequence>
<gene>
    <name evidence="8" type="primary">xerC_6</name>
    <name evidence="8" type="ORF">LMG6000_06388</name>
</gene>
<evidence type="ECO:0000256" key="1">
    <source>
        <dbReference type="ARBA" id="ARBA00022829"/>
    </source>
</evidence>
<dbReference type="InterPro" id="IPR002104">
    <property type="entry name" value="Integrase_catalytic"/>
</dbReference>
<dbReference type="GO" id="GO:0003677">
    <property type="term" value="F:DNA binding"/>
    <property type="evidence" value="ECO:0007669"/>
    <property type="project" value="UniProtKB-UniRule"/>
</dbReference>
<feature type="domain" description="Tyr recombinase" evidence="6">
    <location>
        <begin position="121"/>
        <end position="308"/>
    </location>
</feature>
<keyword evidence="3 5" id="KW-0238">DNA-binding</keyword>
<protein>
    <submittedName>
        <fullName evidence="8">Tyrosine recombinase XerC</fullName>
    </submittedName>
</protein>
<dbReference type="Proteomes" id="UP000494183">
    <property type="component" value="Unassembled WGS sequence"/>
</dbReference>
<keyword evidence="1" id="KW-0159">Chromosome partition</keyword>
<dbReference type="Gene3D" id="1.10.150.130">
    <property type="match status" value="1"/>
</dbReference>
<keyword evidence="2" id="KW-0229">DNA integration</keyword>
<reference evidence="8 9" key="1">
    <citation type="submission" date="2020-04" db="EMBL/GenBank/DDBJ databases">
        <authorList>
            <person name="De Canck E."/>
        </authorList>
    </citation>
    <scope>NUCLEOTIDE SEQUENCE [LARGE SCALE GENOMIC DNA]</scope>
    <source>
        <strain evidence="8 9">LMG 6000</strain>
    </source>
</reference>
<proteinExistence type="predicted"/>
<dbReference type="InterPro" id="IPR010998">
    <property type="entry name" value="Integrase_recombinase_N"/>
</dbReference>
<dbReference type="GO" id="GO:0007059">
    <property type="term" value="P:chromosome segregation"/>
    <property type="evidence" value="ECO:0007669"/>
    <property type="project" value="UniProtKB-KW"/>
</dbReference>
<dbReference type="InterPro" id="IPR013762">
    <property type="entry name" value="Integrase-like_cat_sf"/>
</dbReference>
<name>A0A6S7FJS3_9BURK</name>
<dbReference type="AlphaFoldDB" id="A0A6S7FJS3"/>
<dbReference type="InterPro" id="IPR044068">
    <property type="entry name" value="CB"/>
</dbReference>
<keyword evidence="4" id="KW-0233">DNA recombination</keyword>
<dbReference type="Pfam" id="PF02899">
    <property type="entry name" value="Phage_int_SAM_1"/>
    <property type="match status" value="1"/>
</dbReference>
<dbReference type="InterPro" id="IPR050090">
    <property type="entry name" value="Tyrosine_recombinase_XerCD"/>
</dbReference>
<dbReference type="PROSITE" id="PS51900">
    <property type="entry name" value="CB"/>
    <property type="match status" value="1"/>
</dbReference>
<dbReference type="Pfam" id="PF00589">
    <property type="entry name" value="Phage_integrase"/>
    <property type="match status" value="1"/>
</dbReference>
<evidence type="ECO:0000259" key="6">
    <source>
        <dbReference type="PROSITE" id="PS51898"/>
    </source>
</evidence>
<dbReference type="PROSITE" id="PS51898">
    <property type="entry name" value="TYR_RECOMBINASE"/>
    <property type="match status" value="1"/>
</dbReference>
<dbReference type="RefSeq" id="WP_012248435.1">
    <property type="nucleotide sequence ID" value="NZ_CADILH010000016.1"/>
</dbReference>
<organism evidence="8 9">
    <name type="scientific">Achromobacter insolitus</name>
    <dbReference type="NCBI Taxonomy" id="217204"/>
    <lineage>
        <taxon>Bacteria</taxon>
        <taxon>Pseudomonadati</taxon>
        <taxon>Pseudomonadota</taxon>
        <taxon>Betaproteobacteria</taxon>
        <taxon>Burkholderiales</taxon>
        <taxon>Alcaligenaceae</taxon>
        <taxon>Achromobacter</taxon>
    </lineage>
</organism>
<dbReference type="Gene3D" id="1.10.443.10">
    <property type="entry name" value="Intergrase catalytic core"/>
    <property type="match status" value="1"/>
</dbReference>
<evidence type="ECO:0000256" key="5">
    <source>
        <dbReference type="PROSITE-ProRule" id="PRU01248"/>
    </source>
</evidence>
<dbReference type="InterPro" id="IPR004107">
    <property type="entry name" value="Integrase_SAM-like_N"/>
</dbReference>
<keyword evidence="9" id="KW-1185">Reference proteome</keyword>
<dbReference type="GO" id="GO:0015074">
    <property type="term" value="P:DNA integration"/>
    <property type="evidence" value="ECO:0007669"/>
    <property type="project" value="UniProtKB-KW"/>
</dbReference>
<dbReference type="SUPFAM" id="SSF47823">
    <property type="entry name" value="lambda integrase-like, N-terminal domain"/>
    <property type="match status" value="1"/>
</dbReference>
<dbReference type="PANTHER" id="PTHR30349:SF81">
    <property type="entry name" value="TYROSINE RECOMBINASE XERC"/>
    <property type="match status" value="1"/>
</dbReference>
<evidence type="ECO:0000313" key="9">
    <source>
        <dbReference type="Proteomes" id="UP000494183"/>
    </source>
</evidence>
<dbReference type="GO" id="GO:0006310">
    <property type="term" value="P:DNA recombination"/>
    <property type="evidence" value="ECO:0007669"/>
    <property type="project" value="UniProtKB-KW"/>
</dbReference>
<evidence type="ECO:0000259" key="7">
    <source>
        <dbReference type="PROSITE" id="PS51900"/>
    </source>
</evidence>
<evidence type="ECO:0000313" key="8">
    <source>
        <dbReference type="EMBL" id="CAB3940051.1"/>
    </source>
</evidence>
<evidence type="ECO:0000256" key="2">
    <source>
        <dbReference type="ARBA" id="ARBA00022908"/>
    </source>
</evidence>
<dbReference type="EMBL" id="CADILH010000016">
    <property type="protein sequence ID" value="CAB3940051.1"/>
    <property type="molecule type" value="Genomic_DNA"/>
</dbReference>